<keyword evidence="5" id="KW-1185">Reference proteome</keyword>
<proteinExistence type="predicted"/>
<dbReference type="SUPFAM" id="SSF88713">
    <property type="entry name" value="Glycoside hydrolase/deacetylase"/>
    <property type="match status" value="1"/>
</dbReference>
<protein>
    <submittedName>
        <fullName evidence="4">Polysaccharide deacetylase family protein</fullName>
    </submittedName>
</protein>
<reference evidence="4 5" key="1">
    <citation type="submission" date="2020-08" db="EMBL/GenBank/DDBJ databases">
        <title>A Genomic Blueprint of the Chicken Gut Microbiome.</title>
        <authorList>
            <person name="Gilroy R."/>
            <person name="Ravi A."/>
            <person name="Getino M."/>
            <person name="Pursley I."/>
            <person name="Horton D.L."/>
            <person name="Alikhan N.-F."/>
            <person name="Baker D."/>
            <person name="Gharbi K."/>
            <person name="Hall N."/>
            <person name="Watson M."/>
            <person name="Adriaenssens E.M."/>
            <person name="Foster-Nyarko E."/>
            <person name="Jarju S."/>
            <person name="Secka A."/>
            <person name="Antonio M."/>
            <person name="Oren A."/>
            <person name="Chaudhuri R."/>
            <person name="La Ragione R.M."/>
            <person name="Hildebrand F."/>
            <person name="Pallen M.J."/>
        </authorList>
    </citation>
    <scope>NUCLEOTIDE SEQUENCE [LARGE SCALE GENOMIC DNA]</scope>
    <source>
        <strain evidence="4 5">Sa2BUA9</strain>
    </source>
</reference>
<keyword evidence="2" id="KW-0378">Hydrolase</keyword>
<dbReference type="Proteomes" id="UP000640786">
    <property type="component" value="Unassembled WGS sequence"/>
</dbReference>
<dbReference type="CDD" id="cd10917">
    <property type="entry name" value="CE4_NodB_like_6s_7s"/>
    <property type="match status" value="1"/>
</dbReference>
<sequence length="244" mass="27646">MKSLVIKVGVVFLVLFGIGIGFATSAKDKGRPYYEEKGYVLWEIKTDEKVIALTFDDGPHPTYTPQVLDLLKKYEAKATFFVIGERAEKYPEVVSRIGEENHEIANHTYTHPLSISPAKLKEELKKTNDIIHDITGTYPIFYRPVGGQYNDKIINTAINEGYKVIMWSWHQDTEDWKTPGVKKIVKKVLSGVQPGNIVLFHDSGGDRSQTIRALEEILPELQQQGYKFVTVSELIEIYTMPASP</sequence>
<evidence type="ECO:0000256" key="1">
    <source>
        <dbReference type="ARBA" id="ARBA00022723"/>
    </source>
</evidence>
<dbReference type="InterPro" id="IPR002509">
    <property type="entry name" value="NODB_dom"/>
</dbReference>
<dbReference type="Pfam" id="PF01522">
    <property type="entry name" value="Polysacc_deac_1"/>
    <property type="match status" value="1"/>
</dbReference>
<evidence type="ECO:0000313" key="5">
    <source>
        <dbReference type="Proteomes" id="UP000640786"/>
    </source>
</evidence>
<accession>A0ABR8R8G8</accession>
<gene>
    <name evidence="4" type="ORF">H9650_08265</name>
</gene>
<dbReference type="InterPro" id="IPR011330">
    <property type="entry name" value="Glyco_hydro/deAcase_b/a-brl"/>
</dbReference>
<evidence type="ECO:0000313" key="4">
    <source>
        <dbReference type="EMBL" id="MBD7944111.1"/>
    </source>
</evidence>
<dbReference type="PANTHER" id="PTHR10587:SF133">
    <property type="entry name" value="CHITIN DEACETYLASE 1-RELATED"/>
    <property type="match status" value="1"/>
</dbReference>
<evidence type="ECO:0000259" key="3">
    <source>
        <dbReference type="PROSITE" id="PS51677"/>
    </source>
</evidence>
<dbReference type="InterPro" id="IPR050248">
    <property type="entry name" value="Polysacc_deacetylase_ArnD"/>
</dbReference>
<name>A0ABR8R8G8_9BACI</name>
<dbReference type="EMBL" id="JACSQO010000003">
    <property type="protein sequence ID" value="MBD7944111.1"/>
    <property type="molecule type" value="Genomic_DNA"/>
</dbReference>
<keyword evidence="1" id="KW-0479">Metal-binding</keyword>
<dbReference type="PROSITE" id="PS51677">
    <property type="entry name" value="NODB"/>
    <property type="match status" value="1"/>
</dbReference>
<dbReference type="RefSeq" id="WP_191696978.1">
    <property type="nucleotide sequence ID" value="NZ_JACSQO010000003.1"/>
</dbReference>
<feature type="domain" description="NodB homology" evidence="3">
    <location>
        <begin position="49"/>
        <end position="229"/>
    </location>
</feature>
<comment type="caution">
    <text evidence="4">The sequence shown here is derived from an EMBL/GenBank/DDBJ whole genome shotgun (WGS) entry which is preliminary data.</text>
</comment>
<dbReference type="PANTHER" id="PTHR10587">
    <property type="entry name" value="GLYCOSYL TRANSFERASE-RELATED"/>
    <property type="match status" value="1"/>
</dbReference>
<dbReference type="Gene3D" id="3.20.20.370">
    <property type="entry name" value="Glycoside hydrolase/deacetylase"/>
    <property type="match status" value="1"/>
</dbReference>
<organism evidence="4 5">
    <name type="scientific">Psychrobacillus faecigallinarum</name>
    <dbReference type="NCBI Taxonomy" id="2762235"/>
    <lineage>
        <taxon>Bacteria</taxon>
        <taxon>Bacillati</taxon>
        <taxon>Bacillota</taxon>
        <taxon>Bacilli</taxon>
        <taxon>Bacillales</taxon>
        <taxon>Bacillaceae</taxon>
        <taxon>Psychrobacillus</taxon>
    </lineage>
</organism>
<evidence type="ECO:0000256" key="2">
    <source>
        <dbReference type="ARBA" id="ARBA00022801"/>
    </source>
</evidence>